<evidence type="ECO:0000256" key="4">
    <source>
        <dbReference type="RuleBase" id="RU361117"/>
    </source>
</evidence>
<accession>A0A7V8RCM9</accession>
<organism evidence="5 6">
    <name type="scientific">Sphingomonas ursincola</name>
    <dbReference type="NCBI Taxonomy" id="56361"/>
    <lineage>
        <taxon>Bacteria</taxon>
        <taxon>Pseudomonadati</taxon>
        <taxon>Pseudomonadota</taxon>
        <taxon>Alphaproteobacteria</taxon>
        <taxon>Sphingomonadales</taxon>
        <taxon>Sphingomonadaceae</taxon>
        <taxon>Sphingomonas</taxon>
    </lineage>
</organism>
<dbReference type="UniPathway" id="UPA00299"/>
<evidence type="ECO:0000313" key="6">
    <source>
        <dbReference type="Proteomes" id="UP000589292"/>
    </source>
</evidence>
<gene>
    <name evidence="5" type="primary">otsB</name>
    <name evidence="5" type="ORF">FG486_06580</name>
</gene>
<dbReference type="InterPro" id="IPR036412">
    <property type="entry name" value="HAD-like_sf"/>
</dbReference>
<dbReference type="EC" id="3.1.3.12" evidence="4"/>
<comment type="similarity">
    <text evidence="2 4">Belongs to the trehalose phosphatase family.</text>
</comment>
<protein>
    <recommendedName>
        <fullName evidence="4">Trehalose 6-phosphate phosphatase</fullName>
        <ecNumber evidence="4">3.1.3.12</ecNumber>
    </recommendedName>
</protein>
<dbReference type="Proteomes" id="UP000589292">
    <property type="component" value="Unassembled WGS sequence"/>
</dbReference>
<evidence type="ECO:0000256" key="2">
    <source>
        <dbReference type="ARBA" id="ARBA00008770"/>
    </source>
</evidence>
<dbReference type="InterPro" id="IPR044651">
    <property type="entry name" value="OTSB-like"/>
</dbReference>
<keyword evidence="6" id="KW-1185">Reference proteome</keyword>
<dbReference type="Pfam" id="PF02358">
    <property type="entry name" value="Trehalose_PPase"/>
    <property type="match status" value="1"/>
</dbReference>
<evidence type="ECO:0000313" key="5">
    <source>
        <dbReference type="EMBL" id="MBA1373999.1"/>
    </source>
</evidence>
<dbReference type="GO" id="GO:0005992">
    <property type="term" value="P:trehalose biosynthetic process"/>
    <property type="evidence" value="ECO:0007669"/>
    <property type="project" value="UniProtKB-UniPathway"/>
</dbReference>
<dbReference type="PANTHER" id="PTHR43768:SF3">
    <property type="entry name" value="TREHALOSE 6-PHOSPHATE PHOSPHATASE"/>
    <property type="match status" value="1"/>
</dbReference>
<dbReference type="Gene3D" id="3.40.50.1000">
    <property type="entry name" value="HAD superfamily/HAD-like"/>
    <property type="match status" value="1"/>
</dbReference>
<keyword evidence="4" id="KW-0479">Metal-binding</keyword>
<sequence>MDPKRSRSRVPDSLVHLIVPAETHQEARPLALLLDFDGTLVEIGDTPEAVAISPAMADTLAEASRTLSGRIAVVSGRSLEQLHHLLPPALAGGVIAASHGQELSVDGAVQAPRRTRLFVDLAFEAALHFEDFPGIVIEEKSFGLGVHYRLMPQLRDRAEQWAMAQAASHGLIVQQGDMVFELRPGGSDKGDAVRAIMALDRFAGSVPVFIGDDLTDIPAFEATRALGGQAISVGSRTADHSDERLDSVEGVRRRIAALIA</sequence>
<comment type="pathway">
    <text evidence="1 4">Glycan biosynthesis; trehalose biosynthesis.</text>
</comment>
<comment type="function">
    <text evidence="4">Removes the phosphate from trehalose 6-phosphate to produce free trehalose.</text>
</comment>
<reference evidence="5 6" key="1">
    <citation type="journal article" date="1994" name="Int. J. Syst. Bacteriol.">
        <title>Phylogenetic positions of novel aerobic, bacteriochlorophyll a-containing bacteria and description of Roseococcus thiosulfatophilus gen. nov., sp. nov., Erythromicrobium ramosum gen. nov., sp. nov., and Erythrobacter litoralis sp. nov.</title>
        <authorList>
            <person name="Yurkov V."/>
            <person name="Stackebrandt E."/>
            <person name="Holmes A."/>
            <person name="Fuerst J.A."/>
            <person name="Hugenholtz P."/>
            <person name="Golecki J."/>
            <person name="Gad'on N."/>
            <person name="Gorlenko V.M."/>
            <person name="Kompantseva E.I."/>
            <person name="Drews G."/>
        </authorList>
    </citation>
    <scope>NUCLEOTIDE SEQUENCE [LARGE SCALE GENOMIC DNA]</scope>
    <source>
        <strain evidence="5 6">KR-99</strain>
    </source>
</reference>
<dbReference type="GO" id="GO:0004805">
    <property type="term" value="F:trehalose-phosphatase activity"/>
    <property type="evidence" value="ECO:0007669"/>
    <property type="project" value="UniProtKB-EC"/>
</dbReference>
<dbReference type="NCBIfam" id="TIGR01484">
    <property type="entry name" value="HAD-SF-IIB"/>
    <property type="match status" value="1"/>
</dbReference>
<dbReference type="AlphaFoldDB" id="A0A7V8RCM9"/>
<proteinExistence type="inferred from homology"/>
<dbReference type="EMBL" id="VDES01000002">
    <property type="protein sequence ID" value="MBA1373999.1"/>
    <property type="molecule type" value="Genomic_DNA"/>
</dbReference>
<dbReference type="PANTHER" id="PTHR43768">
    <property type="entry name" value="TREHALOSE 6-PHOSPHATE PHOSPHATASE"/>
    <property type="match status" value="1"/>
</dbReference>
<comment type="cofactor">
    <cofactor evidence="4">
        <name>Mg(2+)</name>
        <dbReference type="ChEBI" id="CHEBI:18420"/>
    </cofactor>
</comment>
<dbReference type="InterPro" id="IPR006379">
    <property type="entry name" value="HAD-SF_hydro_IIB"/>
</dbReference>
<comment type="caution">
    <text evidence="5">The sequence shown here is derived from an EMBL/GenBank/DDBJ whole genome shotgun (WGS) entry which is preliminary data.</text>
</comment>
<name>A0A7V8RCM9_9SPHN</name>
<dbReference type="Gene3D" id="3.30.70.1020">
    <property type="entry name" value="Trehalose-6-phosphate phosphatase related protein, domain 2"/>
    <property type="match status" value="1"/>
</dbReference>
<dbReference type="InterPro" id="IPR023214">
    <property type="entry name" value="HAD_sf"/>
</dbReference>
<dbReference type="GO" id="GO:0046872">
    <property type="term" value="F:metal ion binding"/>
    <property type="evidence" value="ECO:0007669"/>
    <property type="project" value="UniProtKB-KW"/>
</dbReference>
<dbReference type="NCBIfam" id="TIGR00685">
    <property type="entry name" value="T6PP"/>
    <property type="match status" value="1"/>
</dbReference>
<keyword evidence="4" id="KW-0460">Magnesium</keyword>
<dbReference type="SUPFAM" id="SSF56784">
    <property type="entry name" value="HAD-like"/>
    <property type="match status" value="1"/>
</dbReference>
<comment type="catalytic activity">
    <reaction evidence="4">
        <text>alpha,alpha-trehalose 6-phosphate + H2O = alpha,alpha-trehalose + phosphate</text>
        <dbReference type="Rhea" id="RHEA:23420"/>
        <dbReference type="ChEBI" id="CHEBI:15377"/>
        <dbReference type="ChEBI" id="CHEBI:16551"/>
        <dbReference type="ChEBI" id="CHEBI:43474"/>
        <dbReference type="ChEBI" id="CHEBI:58429"/>
        <dbReference type="EC" id="3.1.3.12"/>
    </reaction>
</comment>
<dbReference type="InterPro" id="IPR003337">
    <property type="entry name" value="Trehalose_PPase"/>
</dbReference>
<evidence type="ECO:0000256" key="1">
    <source>
        <dbReference type="ARBA" id="ARBA00005199"/>
    </source>
</evidence>
<evidence type="ECO:0000256" key="3">
    <source>
        <dbReference type="ARBA" id="ARBA00022801"/>
    </source>
</evidence>
<keyword evidence="3 4" id="KW-0378">Hydrolase</keyword>